<keyword evidence="7 10" id="KW-0067">ATP-binding</keyword>
<dbReference type="CDD" id="cd00075">
    <property type="entry name" value="HATPase"/>
    <property type="match status" value="1"/>
</dbReference>
<comment type="caution">
    <text evidence="10">The sequence shown here is derived from an EMBL/GenBank/DDBJ whole genome shotgun (WGS) entry which is preliminary data.</text>
</comment>
<gene>
    <name evidence="10" type="ORF">ACFL27_07960</name>
</gene>
<accession>A0ABV6YVB1</accession>
<evidence type="ECO:0000256" key="4">
    <source>
        <dbReference type="ARBA" id="ARBA00022679"/>
    </source>
</evidence>
<evidence type="ECO:0000313" key="11">
    <source>
        <dbReference type="Proteomes" id="UP001594351"/>
    </source>
</evidence>
<dbReference type="InterPro" id="IPR003594">
    <property type="entry name" value="HATPase_dom"/>
</dbReference>
<name>A0ABV6YVB1_UNCC1</name>
<evidence type="ECO:0000259" key="9">
    <source>
        <dbReference type="PROSITE" id="PS50109"/>
    </source>
</evidence>
<keyword evidence="3" id="KW-0597">Phosphoprotein</keyword>
<evidence type="ECO:0000256" key="3">
    <source>
        <dbReference type="ARBA" id="ARBA00022553"/>
    </source>
</evidence>
<keyword evidence="4" id="KW-0808">Transferase</keyword>
<proteinExistence type="predicted"/>
<dbReference type="PANTHER" id="PTHR43065">
    <property type="entry name" value="SENSOR HISTIDINE KINASE"/>
    <property type="match status" value="1"/>
</dbReference>
<dbReference type="Pfam" id="PF02518">
    <property type="entry name" value="HATPase_c"/>
    <property type="match status" value="1"/>
</dbReference>
<dbReference type="Gene3D" id="3.30.565.10">
    <property type="entry name" value="Histidine kinase-like ATPase, C-terminal domain"/>
    <property type="match status" value="1"/>
</dbReference>
<dbReference type="InterPro" id="IPR004358">
    <property type="entry name" value="Sig_transdc_His_kin-like_C"/>
</dbReference>
<feature type="domain" description="Histidine kinase" evidence="9">
    <location>
        <begin position="1"/>
        <end position="62"/>
    </location>
</feature>
<keyword evidence="6" id="KW-0418">Kinase</keyword>
<dbReference type="EC" id="2.7.13.3" evidence="2"/>
<evidence type="ECO:0000256" key="5">
    <source>
        <dbReference type="ARBA" id="ARBA00022741"/>
    </source>
</evidence>
<keyword evidence="11" id="KW-1185">Reference proteome</keyword>
<evidence type="ECO:0000313" key="10">
    <source>
        <dbReference type="EMBL" id="MFC1850109.1"/>
    </source>
</evidence>
<keyword evidence="8" id="KW-0902">Two-component regulatory system</keyword>
<evidence type="ECO:0000256" key="8">
    <source>
        <dbReference type="ARBA" id="ARBA00023012"/>
    </source>
</evidence>
<evidence type="ECO:0000256" key="1">
    <source>
        <dbReference type="ARBA" id="ARBA00000085"/>
    </source>
</evidence>
<dbReference type="GO" id="GO:0005524">
    <property type="term" value="F:ATP binding"/>
    <property type="evidence" value="ECO:0007669"/>
    <property type="project" value="UniProtKB-KW"/>
</dbReference>
<keyword evidence="5" id="KW-0547">Nucleotide-binding</keyword>
<sequence length="67" mass="7446">MVTSPEADVIFRIENFPYSVEIRIADSGPGVPIHLRKKIFEPYHTTKEGGTGIGLSISQRIIGSRYV</sequence>
<dbReference type="EMBL" id="JBHPBY010000076">
    <property type="protein sequence ID" value="MFC1850109.1"/>
    <property type="molecule type" value="Genomic_DNA"/>
</dbReference>
<organism evidence="10 11">
    <name type="scientific">candidate division CSSED10-310 bacterium</name>
    <dbReference type="NCBI Taxonomy" id="2855610"/>
    <lineage>
        <taxon>Bacteria</taxon>
        <taxon>Bacteria division CSSED10-310</taxon>
    </lineage>
</organism>
<evidence type="ECO:0000256" key="2">
    <source>
        <dbReference type="ARBA" id="ARBA00012438"/>
    </source>
</evidence>
<dbReference type="SUPFAM" id="SSF55874">
    <property type="entry name" value="ATPase domain of HSP90 chaperone/DNA topoisomerase II/histidine kinase"/>
    <property type="match status" value="1"/>
</dbReference>
<comment type="catalytic activity">
    <reaction evidence="1">
        <text>ATP + protein L-histidine = ADP + protein N-phospho-L-histidine.</text>
        <dbReference type="EC" id="2.7.13.3"/>
    </reaction>
</comment>
<dbReference type="Proteomes" id="UP001594351">
    <property type="component" value="Unassembled WGS sequence"/>
</dbReference>
<evidence type="ECO:0000256" key="7">
    <source>
        <dbReference type="ARBA" id="ARBA00022840"/>
    </source>
</evidence>
<dbReference type="InterPro" id="IPR036890">
    <property type="entry name" value="HATPase_C_sf"/>
</dbReference>
<evidence type="ECO:0000256" key="6">
    <source>
        <dbReference type="ARBA" id="ARBA00022777"/>
    </source>
</evidence>
<dbReference type="PROSITE" id="PS50109">
    <property type="entry name" value="HIS_KIN"/>
    <property type="match status" value="1"/>
</dbReference>
<protein>
    <recommendedName>
        <fullName evidence="2">histidine kinase</fullName>
        <ecNumber evidence="2">2.7.13.3</ecNumber>
    </recommendedName>
</protein>
<dbReference type="InterPro" id="IPR005467">
    <property type="entry name" value="His_kinase_dom"/>
</dbReference>
<dbReference type="PANTHER" id="PTHR43065:SF10">
    <property type="entry name" value="PEROXIDE STRESS-ACTIVATED HISTIDINE KINASE MAK3"/>
    <property type="match status" value="1"/>
</dbReference>
<dbReference type="PRINTS" id="PR00344">
    <property type="entry name" value="BCTRLSENSOR"/>
</dbReference>
<reference evidence="10 11" key="1">
    <citation type="submission" date="2024-09" db="EMBL/GenBank/DDBJ databases">
        <title>Laminarin stimulates single cell rates of sulfate reduction while oxygen inhibits transcriptomic activity in coastal marine sediment.</title>
        <authorList>
            <person name="Lindsay M."/>
            <person name="Orcutt B."/>
            <person name="Emerson D."/>
            <person name="Stepanauskas R."/>
            <person name="D'Angelo T."/>
        </authorList>
    </citation>
    <scope>NUCLEOTIDE SEQUENCE [LARGE SCALE GENOMIC DNA]</scope>
    <source>
        <strain evidence="10">SAG AM-311-K15</strain>
    </source>
</reference>